<comment type="caution">
    <text evidence="14">The sequence shown here is derived from an EMBL/GenBank/DDBJ whole genome shotgun (WGS) entry which is preliminary data.</text>
</comment>
<evidence type="ECO:0000256" key="5">
    <source>
        <dbReference type="ARBA" id="ARBA00022723"/>
    </source>
</evidence>
<keyword evidence="7 10" id="KW-0464">Manganese</keyword>
<dbReference type="Proteomes" id="UP000655420">
    <property type="component" value="Unassembled WGS sequence"/>
</dbReference>
<dbReference type="EMBL" id="JAEHHL010000015">
    <property type="protein sequence ID" value="MBK0401143.1"/>
    <property type="molecule type" value="Genomic_DNA"/>
</dbReference>
<dbReference type="PROSITE" id="PS01053">
    <property type="entry name" value="ARGINASE_1"/>
    <property type="match status" value="1"/>
</dbReference>
<feature type="binding site" evidence="10">
    <location>
        <position position="124"/>
    </location>
    <ligand>
        <name>Mn(2+)</name>
        <dbReference type="ChEBI" id="CHEBI:29035"/>
        <label>2</label>
    </ligand>
</feature>
<comment type="pathway">
    <text evidence="1">Nitrogen metabolism; urea cycle; L-ornithine and urea from L-arginine: step 1/1.</text>
</comment>
<dbReference type="GO" id="GO:0005737">
    <property type="term" value="C:cytoplasm"/>
    <property type="evidence" value="ECO:0007669"/>
    <property type="project" value="TreeGrafter"/>
</dbReference>
<reference evidence="14" key="1">
    <citation type="submission" date="2020-12" db="EMBL/GenBank/DDBJ databases">
        <title>Bacterial taxonomy.</title>
        <authorList>
            <person name="Pan X."/>
        </authorList>
    </citation>
    <scope>NUCLEOTIDE SEQUENCE</scope>
    <source>
        <strain evidence="14">M0105</strain>
    </source>
</reference>
<comment type="catalytic activity">
    <reaction evidence="8 13">
        <text>L-arginine + H2O = urea + L-ornithine</text>
        <dbReference type="Rhea" id="RHEA:20569"/>
        <dbReference type="ChEBI" id="CHEBI:15377"/>
        <dbReference type="ChEBI" id="CHEBI:16199"/>
        <dbReference type="ChEBI" id="CHEBI:32682"/>
        <dbReference type="ChEBI" id="CHEBI:46911"/>
        <dbReference type="EC" id="3.5.3.1"/>
    </reaction>
</comment>
<dbReference type="RefSeq" id="WP_200613331.1">
    <property type="nucleotide sequence ID" value="NZ_JAEHHL010000015.1"/>
</dbReference>
<keyword evidence="5 10" id="KW-0479">Metal-binding</keyword>
<proteinExistence type="inferred from homology"/>
<evidence type="ECO:0000256" key="10">
    <source>
        <dbReference type="PIRSR" id="PIRSR036979-1"/>
    </source>
</evidence>
<dbReference type="PIRSF" id="PIRSF036979">
    <property type="entry name" value="Arginase"/>
    <property type="match status" value="1"/>
</dbReference>
<dbReference type="FunFam" id="3.40.800.10:FF:000012">
    <property type="entry name" value="Arginase"/>
    <property type="match status" value="1"/>
</dbReference>
<dbReference type="Gene3D" id="3.40.800.10">
    <property type="entry name" value="Ureohydrolase domain"/>
    <property type="match status" value="1"/>
</dbReference>
<feature type="binding site" evidence="10">
    <location>
        <position position="126"/>
    </location>
    <ligand>
        <name>Mn(2+)</name>
        <dbReference type="ChEBI" id="CHEBI:29035"/>
        <label>2</label>
    </ligand>
</feature>
<feature type="binding site" evidence="10">
    <location>
        <position position="228"/>
    </location>
    <ligand>
        <name>Mn(2+)</name>
        <dbReference type="ChEBI" id="CHEBI:29035"/>
        <label>1</label>
    </ligand>
</feature>
<dbReference type="InterPro" id="IPR023696">
    <property type="entry name" value="Ureohydrolase_dom_sf"/>
</dbReference>
<dbReference type="GO" id="GO:0006525">
    <property type="term" value="P:arginine metabolic process"/>
    <property type="evidence" value="ECO:0007669"/>
    <property type="project" value="UniProtKB-KW"/>
</dbReference>
<keyword evidence="4 13" id="KW-0056">Arginine metabolism</keyword>
<dbReference type="InterPro" id="IPR006035">
    <property type="entry name" value="Ureohydrolase"/>
</dbReference>
<dbReference type="EC" id="3.5.3.1" evidence="2 9"/>
<evidence type="ECO:0000256" key="3">
    <source>
        <dbReference type="ARBA" id="ARBA00018123"/>
    </source>
</evidence>
<dbReference type="SUPFAM" id="SSF52768">
    <property type="entry name" value="Arginase/deacetylase"/>
    <property type="match status" value="1"/>
</dbReference>
<evidence type="ECO:0000256" key="6">
    <source>
        <dbReference type="ARBA" id="ARBA00022801"/>
    </source>
</evidence>
<feature type="binding site" evidence="10">
    <location>
        <position position="97"/>
    </location>
    <ligand>
        <name>Mn(2+)</name>
        <dbReference type="ChEBI" id="CHEBI:29035"/>
        <label>1</label>
    </ligand>
</feature>
<evidence type="ECO:0000256" key="8">
    <source>
        <dbReference type="ARBA" id="ARBA00047391"/>
    </source>
</evidence>
<feature type="binding site" evidence="10">
    <location>
        <position position="230"/>
    </location>
    <ligand>
        <name>Mn(2+)</name>
        <dbReference type="ChEBI" id="CHEBI:29035"/>
        <label>1</label>
    </ligand>
</feature>
<evidence type="ECO:0000313" key="14">
    <source>
        <dbReference type="EMBL" id="MBK0401143.1"/>
    </source>
</evidence>
<keyword evidence="15" id="KW-1185">Reference proteome</keyword>
<sequence length="303" mass="31486">MQHVGLELIGVPLAAGGAGDGAALGPAGLRLAGIAPALSALGHDVRDAGDVAPRASMIEDGAGRNGAEVAAWIGGVIDAGLNATSAGRMPVYMGGDHSLSAGSVNVSALTAEAAGRPLIVLWLDAHTDFNTPDTSPSGNIHGMPVAALTGEDGLGFLYRGSPRAQLRPDQFCLLGIRSVDREEARRLRAYGIEVMDMRRVDEHGMARLVSQVIARAEAENAMIHVSLDMDFIDPGLAPGVSTPVPGGANLREAHLAMEMLCDSGRVAALDIVELNLFEDERARTARLAVDLAASLFGRRIVAH</sequence>
<evidence type="ECO:0000256" key="1">
    <source>
        <dbReference type="ARBA" id="ARBA00005098"/>
    </source>
</evidence>
<dbReference type="CDD" id="cd09989">
    <property type="entry name" value="Arginase"/>
    <property type="match status" value="1"/>
</dbReference>
<evidence type="ECO:0000256" key="12">
    <source>
        <dbReference type="RuleBase" id="RU003684"/>
    </source>
</evidence>
<dbReference type="UniPathway" id="UPA00158">
    <property type="reaction ID" value="UER00270"/>
</dbReference>
<accession>A0A8J7SGM8</accession>
<evidence type="ECO:0000256" key="7">
    <source>
        <dbReference type="ARBA" id="ARBA00023211"/>
    </source>
</evidence>
<feature type="binding site" evidence="10">
    <location>
        <position position="128"/>
    </location>
    <ligand>
        <name>Mn(2+)</name>
        <dbReference type="ChEBI" id="CHEBI:29035"/>
        <label>1</label>
    </ligand>
</feature>
<gene>
    <name evidence="14" type="primary">rocF</name>
    <name evidence="14" type="ORF">H0I76_18245</name>
</gene>
<evidence type="ECO:0000256" key="9">
    <source>
        <dbReference type="NCBIfam" id="TIGR01229"/>
    </source>
</evidence>
<organism evidence="14 15">
    <name type="scientific">Thermohalobaculum xanthum</name>
    <dbReference type="NCBI Taxonomy" id="2753746"/>
    <lineage>
        <taxon>Bacteria</taxon>
        <taxon>Pseudomonadati</taxon>
        <taxon>Pseudomonadota</taxon>
        <taxon>Alphaproteobacteria</taxon>
        <taxon>Rhodobacterales</taxon>
        <taxon>Paracoccaceae</taxon>
        <taxon>Thermohalobaculum</taxon>
    </lineage>
</organism>
<dbReference type="PANTHER" id="PTHR43782">
    <property type="entry name" value="ARGINASE"/>
    <property type="match status" value="1"/>
</dbReference>
<evidence type="ECO:0000256" key="4">
    <source>
        <dbReference type="ARBA" id="ARBA00022503"/>
    </source>
</evidence>
<dbReference type="AlphaFoldDB" id="A0A8J7SGM8"/>
<dbReference type="GO" id="GO:0000050">
    <property type="term" value="P:urea cycle"/>
    <property type="evidence" value="ECO:0007669"/>
    <property type="project" value="UniProtKB-UniPathway"/>
</dbReference>
<dbReference type="NCBIfam" id="TIGR01229">
    <property type="entry name" value="rocF_arginase"/>
    <property type="match status" value="1"/>
</dbReference>
<evidence type="ECO:0000256" key="13">
    <source>
        <dbReference type="RuleBase" id="RU361159"/>
    </source>
</evidence>
<protein>
    <recommendedName>
        <fullName evidence="3 9">Arginase</fullName>
        <ecNumber evidence="2 9">3.5.3.1</ecNumber>
    </recommendedName>
</protein>
<dbReference type="PANTHER" id="PTHR43782:SF3">
    <property type="entry name" value="ARGINASE"/>
    <property type="match status" value="1"/>
</dbReference>
<evidence type="ECO:0000256" key="11">
    <source>
        <dbReference type="PROSITE-ProRule" id="PRU00742"/>
    </source>
</evidence>
<dbReference type="PROSITE" id="PS51409">
    <property type="entry name" value="ARGINASE_2"/>
    <property type="match status" value="1"/>
</dbReference>
<dbReference type="GO" id="GO:0030145">
    <property type="term" value="F:manganese ion binding"/>
    <property type="evidence" value="ECO:0007669"/>
    <property type="project" value="TreeGrafter"/>
</dbReference>
<evidence type="ECO:0000313" key="15">
    <source>
        <dbReference type="Proteomes" id="UP000655420"/>
    </source>
</evidence>
<dbReference type="InterPro" id="IPR020855">
    <property type="entry name" value="Ureohydrolase_Mn_BS"/>
</dbReference>
<comment type="cofactor">
    <cofactor evidence="10 13">
        <name>Mn(2+)</name>
        <dbReference type="ChEBI" id="CHEBI:29035"/>
    </cofactor>
    <text evidence="10 13">Binds 2 manganese ions per subunit.</text>
</comment>
<keyword evidence="6 12" id="KW-0378">Hydrolase</keyword>
<comment type="similarity">
    <text evidence="11 12">Belongs to the arginase family.</text>
</comment>
<dbReference type="Pfam" id="PF00491">
    <property type="entry name" value="Arginase"/>
    <property type="match status" value="1"/>
</dbReference>
<dbReference type="InterPro" id="IPR014033">
    <property type="entry name" value="Arginase"/>
</dbReference>
<evidence type="ECO:0000256" key="2">
    <source>
        <dbReference type="ARBA" id="ARBA00012168"/>
    </source>
</evidence>
<dbReference type="PRINTS" id="PR00116">
    <property type="entry name" value="ARGINASE"/>
</dbReference>
<dbReference type="GO" id="GO:0004053">
    <property type="term" value="F:arginase activity"/>
    <property type="evidence" value="ECO:0007669"/>
    <property type="project" value="UniProtKB-UniRule"/>
</dbReference>
<name>A0A8J7SGM8_9RHOB</name>